<dbReference type="Proteomes" id="UP000818603">
    <property type="component" value="Unassembled WGS sequence"/>
</dbReference>
<comment type="caution">
    <text evidence="1">The sequence shown here is derived from an EMBL/GenBank/DDBJ whole genome shotgun (WGS) entry which is preliminary data.</text>
</comment>
<sequence>MAVIVCPFCYLWRRPATAVEGTGRHSLNRTGSLGGNWQISRRNQSLLARKRTKAAGLGVSGHDREIFNRRDFEGRSATTKIRKAAADEKHHATTGLKRV</sequence>
<proteinExistence type="predicted"/>
<name>A0ABX0HND2_9PROT</name>
<organism evidence="1 2">
    <name type="scientific">Aquisalinus luteolus</name>
    <dbReference type="NCBI Taxonomy" id="1566827"/>
    <lineage>
        <taxon>Bacteria</taxon>
        <taxon>Pseudomonadati</taxon>
        <taxon>Pseudomonadota</taxon>
        <taxon>Alphaproteobacteria</taxon>
        <taxon>Parvularculales</taxon>
        <taxon>Parvularculaceae</taxon>
        <taxon>Aquisalinus</taxon>
    </lineage>
</organism>
<dbReference type="EMBL" id="VCJR02000006">
    <property type="protein sequence ID" value="NHK29555.1"/>
    <property type="molecule type" value="Genomic_DNA"/>
</dbReference>
<keyword evidence="2" id="KW-1185">Reference proteome</keyword>
<evidence type="ECO:0000313" key="1">
    <source>
        <dbReference type="EMBL" id="NHK29555.1"/>
    </source>
</evidence>
<evidence type="ECO:0000313" key="2">
    <source>
        <dbReference type="Proteomes" id="UP000818603"/>
    </source>
</evidence>
<gene>
    <name evidence="1" type="ORF">FF098_016730</name>
</gene>
<evidence type="ECO:0008006" key="3">
    <source>
        <dbReference type="Google" id="ProtNLM"/>
    </source>
</evidence>
<accession>A0ABX0HND2</accession>
<protein>
    <recommendedName>
        <fullName evidence="3">Secreted protein</fullName>
    </recommendedName>
</protein>
<dbReference type="RefSeq" id="WP_155142733.1">
    <property type="nucleotide sequence ID" value="NZ_BMGZ01000004.1"/>
</dbReference>
<reference evidence="1 2" key="1">
    <citation type="submission" date="2020-02" db="EMBL/GenBank/DDBJ databases">
        <title>Genome sequence of Parvularcula flava strain NH6-79.</title>
        <authorList>
            <person name="Abdul Karim M.H."/>
            <person name="Lam M.Q."/>
            <person name="Chen S.J."/>
            <person name="Yahya A."/>
            <person name="Shahir S."/>
            <person name="Shamsir M.S."/>
            <person name="Chong C.S."/>
        </authorList>
    </citation>
    <scope>NUCLEOTIDE SEQUENCE [LARGE SCALE GENOMIC DNA]</scope>
    <source>
        <strain evidence="1 2">NH6-79</strain>
    </source>
</reference>